<sequence>MSNRVGPDESIEVNSNTTRLQRLFEHFRRRKLLWIVFLITLTIIIIAISTTIILVTETKREKITTPTEKSTMETILTSEVLIIEEQLNSSVIINHNTKWKQNAITVAGRPTFGDQSNELFGPLGIRVDDDNHCIYIADRNNHRIVRWEFGADKGEIVQRKNQPENPEIILYYPIDVILDKEKKYLIICNYGKRQVMKWSLYSANQVDPVMIRVIPCWGLAMDNNGDLYVSEWDKHQVRRFYDGDRQGTVVAGGNGQGSQFNQLNQPHYIFVDKDHSVYIADYLNNRVMKWNKNAIQGTLIAPRQVSDKNPNSLVQPRGVIVDHMGNIYVSNARTHQITRWSPGKIEATTVAGEKESGSGPTQLINPQSLSFDQQGNLYVVDGHNHRIQKFAIDRD</sequence>
<dbReference type="Gene3D" id="2.120.10.30">
    <property type="entry name" value="TolB, C-terminal domain"/>
    <property type="match status" value="2"/>
</dbReference>
<evidence type="ECO:0000313" key="4">
    <source>
        <dbReference type="EMBL" id="CAF0849265.1"/>
    </source>
</evidence>
<feature type="repeat" description="NHL" evidence="2">
    <location>
        <begin position="355"/>
        <end position="393"/>
    </location>
</feature>
<dbReference type="Proteomes" id="UP000663832">
    <property type="component" value="Unassembled WGS sequence"/>
</dbReference>
<dbReference type="PANTHER" id="PTHR24104:SF25">
    <property type="entry name" value="PROTEIN LIN-41"/>
    <property type="match status" value="1"/>
</dbReference>
<dbReference type="SUPFAM" id="SSF63829">
    <property type="entry name" value="Calcium-dependent phosphotriesterase"/>
    <property type="match status" value="1"/>
</dbReference>
<gene>
    <name evidence="5" type="ORF">BJG266_LOCUS20122</name>
    <name evidence="4" type="ORF">QVE165_LOCUS6745</name>
</gene>
<evidence type="ECO:0000313" key="6">
    <source>
        <dbReference type="Proteomes" id="UP000663832"/>
    </source>
</evidence>
<dbReference type="InterPro" id="IPR011042">
    <property type="entry name" value="6-blade_b-propeller_TolB-like"/>
</dbReference>
<dbReference type="EMBL" id="CAJNOI010000112">
    <property type="protein sequence ID" value="CAF1078495.1"/>
    <property type="molecule type" value="Genomic_DNA"/>
</dbReference>
<evidence type="ECO:0000256" key="3">
    <source>
        <dbReference type="SAM" id="Phobius"/>
    </source>
</evidence>
<dbReference type="Pfam" id="PF01436">
    <property type="entry name" value="NHL"/>
    <property type="match status" value="3"/>
</dbReference>
<dbReference type="InterPro" id="IPR050952">
    <property type="entry name" value="TRIM-NHL_E3_ligases"/>
</dbReference>
<accession>A0A813W325</accession>
<name>A0A813W325_9BILA</name>
<keyword evidence="1" id="KW-0677">Repeat</keyword>
<proteinExistence type="predicted"/>
<dbReference type="Proteomes" id="UP000663877">
    <property type="component" value="Unassembled WGS sequence"/>
</dbReference>
<evidence type="ECO:0000256" key="1">
    <source>
        <dbReference type="ARBA" id="ARBA00022737"/>
    </source>
</evidence>
<organism evidence="4 6">
    <name type="scientific">Adineta steineri</name>
    <dbReference type="NCBI Taxonomy" id="433720"/>
    <lineage>
        <taxon>Eukaryota</taxon>
        <taxon>Metazoa</taxon>
        <taxon>Spiralia</taxon>
        <taxon>Gnathifera</taxon>
        <taxon>Rotifera</taxon>
        <taxon>Eurotatoria</taxon>
        <taxon>Bdelloidea</taxon>
        <taxon>Adinetida</taxon>
        <taxon>Adinetidae</taxon>
        <taxon>Adineta</taxon>
    </lineage>
</organism>
<feature type="transmembrane region" description="Helical" evidence="3">
    <location>
        <begin position="32"/>
        <end position="55"/>
    </location>
</feature>
<comment type="caution">
    <text evidence="4">The sequence shown here is derived from an EMBL/GenBank/DDBJ whole genome shotgun (WGS) entry which is preliminary data.</text>
</comment>
<keyword evidence="3" id="KW-1133">Transmembrane helix</keyword>
<dbReference type="AlphaFoldDB" id="A0A813W325"/>
<dbReference type="CDD" id="cd05819">
    <property type="entry name" value="NHL"/>
    <property type="match status" value="1"/>
</dbReference>
<dbReference type="GO" id="GO:0008270">
    <property type="term" value="F:zinc ion binding"/>
    <property type="evidence" value="ECO:0007669"/>
    <property type="project" value="UniProtKB-KW"/>
</dbReference>
<dbReference type="InterPro" id="IPR001258">
    <property type="entry name" value="NHL_repeat"/>
</dbReference>
<keyword evidence="3" id="KW-0812">Transmembrane</keyword>
<evidence type="ECO:0000313" key="5">
    <source>
        <dbReference type="EMBL" id="CAF1078495.1"/>
    </source>
</evidence>
<keyword evidence="3" id="KW-0472">Membrane</keyword>
<dbReference type="OrthoDB" id="10308563at2759"/>
<reference evidence="4" key="1">
    <citation type="submission" date="2021-02" db="EMBL/GenBank/DDBJ databases">
        <authorList>
            <person name="Nowell W R."/>
        </authorList>
    </citation>
    <scope>NUCLEOTIDE SEQUENCE</scope>
</reference>
<protein>
    <submittedName>
        <fullName evidence="4">Uncharacterized protein</fullName>
    </submittedName>
</protein>
<keyword evidence="6" id="KW-1185">Reference proteome</keyword>
<dbReference type="PROSITE" id="PS51125">
    <property type="entry name" value="NHL"/>
    <property type="match status" value="1"/>
</dbReference>
<dbReference type="PANTHER" id="PTHR24104">
    <property type="entry name" value="E3 UBIQUITIN-PROTEIN LIGASE NHLRC1-RELATED"/>
    <property type="match status" value="1"/>
</dbReference>
<evidence type="ECO:0000256" key="2">
    <source>
        <dbReference type="PROSITE-ProRule" id="PRU00504"/>
    </source>
</evidence>
<dbReference type="EMBL" id="CAJNOM010000028">
    <property type="protein sequence ID" value="CAF0849265.1"/>
    <property type="molecule type" value="Genomic_DNA"/>
</dbReference>